<dbReference type="Gene3D" id="3.90.1680.10">
    <property type="entry name" value="SOS response associated peptidase-like"/>
    <property type="match status" value="1"/>
</dbReference>
<dbReference type="InterPro" id="IPR036590">
    <property type="entry name" value="SRAP-like"/>
</dbReference>
<accession>E0VD82</accession>
<evidence type="ECO:0000256" key="2">
    <source>
        <dbReference type="ARBA" id="ARBA00015888"/>
    </source>
</evidence>
<comment type="similarity">
    <text evidence="1">Belongs to the SOS response-associated peptidase family.</text>
</comment>
<evidence type="ECO:0000256" key="11">
    <source>
        <dbReference type="ARBA" id="ARBA00031130"/>
    </source>
</evidence>
<sequence length="267" mass="30749">MCGRLACGLEPKEVINCCCYKNPENDQTQKPVWKDVNNSGKKFSPSYNICPTDLAPVLMSGNHFNIDCRVIVPTIFGLIPSWSKADVPSKYSTINCRIENIKTSKLYWPLLEKGQRCIVICNGFFEWKNEGKQKKKPYFIHAPQPDNVLIDDPSTWNMGDDFQNEKTFKPLKLAGLFERHNQNPEDEIISFTIITKEASTKLSWLHMRMPAFIETDEQLHIWLDNKNFDSNQALQCLSHFEKVIWYSVSSTVNFTSNKDLTCIKQKG</sequence>
<evidence type="ECO:0000256" key="5">
    <source>
        <dbReference type="ARBA" id="ARBA00022801"/>
    </source>
</evidence>
<dbReference type="Pfam" id="PF02586">
    <property type="entry name" value="SRAP"/>
    <property type="match status" value="1"/>
</dbReference>
<evidence type="ECO:0000313" key="14">
    <source>
        <dbReference type="Proteomes" id="UP000009046"/>
    </source>
</evidence>
<evidence type="ECO:0000313" key="12">
    <source>
        <dbReference type="EMBL" id="EEB11338.1"/>
    </source>
</evidence>
<dbReference type="GO" id="GO:0008233">
    <property type="term" value="F:peptidase activity"/>
    <property type="evidence" value="ECO:0007669"/>
    <property type="project" value="UniProtKB-KW"/>
</dbReference>
<dbReference type="EMBL" id="AAZO01001260">
    <property type="status" value="NOT_ANNOTATED_CDS"/>
    <property type="molecule type" value="Genomic_DNA"/>
</dbReference>
<keyword evidence="5" id="KW-0378">Hydrolase</keyword>
<dbReference type="GO" id="GO:0106300">
    <property type="term" value="P:protein-DNA covalent cross-linking repair"/>
    <property type="evidence" value="ECO:0007669"/>
    <property type="project" value="InterPro"/>
</dbReference>
<keyword evidence="6" id="KW-0190">Covalent protein-DNA linkage</keyword>
<dbReference type="OrthoDB" id="2111841at2759"/>
<evidence type="ECO:0000256" key="4">
    <source>
        <dbReference type="ARBA" id="ARBA00022763"/>
    </source>
</evidence>
<evidence type="ECO:0000256" key="8">
    <source>
        <dbReference type="ARBA" id="ARBA00023239"/>
    </source>
</evidence>
<reference evidence="12" key="2">
    <citation type="submission" date="2007-04" db="EMBL/GenBank/DDBJ databases">
        <title>The genome of the human body louse.</title>
        <authorList>
            <consortium name="The Human Body Louse Genome Consortium"/>
            <person name="Kirkness E."/>
            <person name="Walenz B."/>
            <person name="Hass B."/>
            <person name="Bruggner R."/>
            <person name="Strausberg R."/>
        </authorList>
    </citation>
    <scope>NUCLEOTIDE SEQUENCE</scope>
    <source>
        <strain evidence="12">USDA</strain>
    </source>
</reference>
<dbReference type="HOGENOM" id="CLU_035990_1_1_1"/>
<dbReference type="SUPFAM" id="SSF143081">
    <property type="entry name" value="BB1717-like"/>
    <property type="match status" value="1"/>
</dbReference>
<reference evidence="12" key="1">
    <citation type="submission" date="2007-04" db="EMBL/GenBank/DDBJ databases">
        <title>Annotation of Pediculus humanus corporis strain USDA.</title>
        <authorList>
            <person name="Kirkness E."/>
            <person name="Hannick L."/>
            <person name="Hass B."/>
            <person name="Bruggner R."/>
            <person name="Lawson D."/>
            <person name="Bidwell S."/>
            <person name="Joardar V."/>
            <person name="Caler E."/>
            <person name="Walenz B."/>
            <person name="Inman J."/>
            <person name="Schobel S."/>
            <person name="Galinsky K."/>
            <person name="Amedeo P."/>
            <person name="Strausberg R."/>
        </authorList>
    </citation>
    <scope>NUCLEOTIDE SEQUENCE</scope>
    <source>
        <strain evidence="12">USDA</strain>
    </source>
</reference>
<dbReference type="CTD" id="8238199"/>
<dbReference type="InterPro" id="IPR003738">
    <property type="entry name" value="SRAP"/>
</dbReference>
<reference evidence="13" key="3">
    <citation type="submission" date="2021-02" db="UniProtKB">
        <authorList>
            <consortium name="EnsemblMetazoa"/>
        </authorList>
    </citation>
    <scope>IDENTIFICATION</scope>
    <source>
        <strain evidence="13">USDA</strain>
    </source>
</reference>
<evidence type="ECO:0000313" key="13">
    <source>
        <dbReference type="EnsemblMetazoa" id="PHUM106450-PA"/>
    </source>
</evidence>
<evidence type="ECO:0000256" key="1">
    <source>
        <dbReference type="ARBA" id="ARBA00008136"/>
    </source>
</evidence>
<dbReference type="FunCoup" id="E0VD82">
    <property type="interactions" value="806"/>
</dbReference>
<keyword evidence="7" id="KW-0238">DNA-binding</keyword>
<dbReference type="PANTHER" id="PTHR13604:SF0">
    <property type="entry name" value="ABASIC SITE PROCESSING PROTEIN HMCES"/>
    <property type="match status" value="1"/>
</dbReference>
<dbReference type="KEGG" id="phu:Phum_PHUM106450"/>
<keyword evidence="14" id="KW-1185">Reference proteome</keyword>
<evidence type="ECO:0000256" key="9">
    <source>
        <dbReference type="ARBA" id="ARBA00030390"/>
    </source>
</evidence>
<dbReference type="VEuPathDB" id="VectorBase:PHUM106450"/>
<gene>
    <name evidence="13" type="primary">8238199</name>
    <name evidence="12" type="ORF">Phum_PHUM106450</name>
</gene>
<dbReference type="EnsemblMetazoa" id="PHUM106450-RA">
    <property type="protein sequence ID" value="PHUM106450-PA"/>
    <property type="gene ID" value="PHUM106450"/>
</dbReference>
<dbReference type="PANTHER" id="PTHR13604">
    <property type="entry name" value="DC12-RELATED"/>
    <property type="match status" value="1"/>
</dbReference>
<dbReference type="InParanoid" id="E0VD82"/>
<dbReference type="GO" id="GO:0006508">
    <property type="term" value="P:proteolysis"/>
    <property type="evidence" value="ECO:0007669"/>
    <property type="project" value="UniProtKB-KW"/>
</dbReference>
<dbReference type="GO" id="GO:0003697">
    <property type="term" value="F:single-stranded DNA binding"/>
    <property type="evidence" value="ECO:0007669"/>
    <property type="project" value="InterPro"/>
</dbReference>
<dbReference type="GO" id="GO:0016829">
    <property type="term" value="F:lyase activity"/>
    <property type="evidence" value="ECO:0007669"/>
    <property type="project" value="UniProtKB-KW"/>
</dbReference>
<dbReference type="Proteomes" id="UP000009046">
    <property type="component" value="Unassembled WGS sequence"/>
</dbReference>
<evidence type="ECO:0000256" key="3">
    <source>
        <dbReference type="ARBA" id="ARBA00022670"/>
    </source>
</evidence>
<evidence type="ECO:0000256" key="7">
    <source>
        <dbReference type="ARBA" id="ARBA00023125"/>
    </source>
</evidence>
<dbReference type="EMBL" id="DS235072">
    <property type="protein sequence ID" value="EEB11338.1"/>
    <property type="molecule type" value="Genomic_DNA"/>
</dbReference>
<protein>
    <recommendedName>
        <fullName evidence="2">Abasic site processing protein HMCES</fullName>
    </recommendedName>
    <alternativeName>
        <fullName evidence="9">Embryonic stem cell-specific 5-hydroxymethylcytosine-binding protein</fullName>
    </alternativeName>
    <alternativeName>
        <fullName evidence="10">Peptidase HMCES</fullName>
    </alternativeName>
    <alternativeName>
        <fullName evidence="11">SRAP domain-containing protein 1</fullName>
    </alternativeName>
</protein>
<dbReference type="STRING" id="121224.E0VD82"/>
<dbReference type="GeneID" id="8238199"/>
<dbReference type="RefSeq" id="XP_002424076.1">
    <property type="nucleotide sequence ID" value="XM_002424031.1"/>
</dbReference>
<dbReference type="OMA" id="SYNKGPQ"/>
<organism>
    <name type="scientific">Pediculus humanus subsp. corporis</name>
    <name type="common">Body louse</name>
    <dbReference type="NCBI Taxonomy" id="121224"/>
    <lineage>
        <taxon>Eukaryota</taxon>
        <taxon>Metazoa</taxon>
        <taxon>Ecdysozoa</taxon>
        <taxon>Arthropoda</taxon>
        <taxon>Hexapoda</taxon>
        <taxon>Insecta</taxon>
        <taxon>Pterygota</taxon>
        <taxon>Neoptera</taxon>
        <taxon>Paraneoptera</taxon>
        <taxon>Psocodea</taxon>
        <taxon>Troctomorpha</taxon>
        <taxon>Phthiraptera</taxon>
        <taxon>Anoplura</taxon>
        <taxon>Pediculidae</taxon>
        <taxon>Pediculus</taxon>
    </lineage>
</organism>
<evidence type="ECO:0000256" key="6">
    <source>
        <dbReference type="ARBA" id="ARBA00023124"/>
    </source>
</evidence>
<proteinExistence type="inferred from homology"/>
<keyword evidence="3" id="KW-0645">Protease</keyword>
<dbReference type="eggNOG" id="KOG2618">
    <property type="taxonomic scope" value="Eukaryota"/>
</dbReference>
<keyword evidence="8" id="KW-0456">Lyase</keyword>
<keyword evidence="4" id="KW-0227">DNA damage</keyword>
<evidence type="ECO:0000256" key="10">
    <source>
        <dbReference type="ARBA" id="ARBA00030898"/>
    </source>
</evidence>
<name>E0VD82_PEDHC</name>
<dbReference type="AlphaFoldDB" id="E0VD82"/>